<dbReference type="AlphaFoldDB" id="A0A0G0ASJ7"/>
<organism evidence="1 2">
    <name type="scientific">Candidatus Nomurabacteria bacterium GW2011_GWF1_31_48</name>
    <dbReference type="NCBI Taxonomy" id="1618767"/>
    <lineage>
        <taxon>Bacteria</taxon>
        <taxon>Candidatus Nomuraibacteriota</taxon>
    </lineage>
</organism>
<protein>
    <submittedName>
        <fullName evidence="1">Uncharacterized protein</fullName>
    </submittedName>
</protein>
<dbReference type="EMBL" id="LBOG01000010">
    <property type="protein sequence ID" value="KKP29675.1"/>
    <property type="molecule type" value="Genomic_DNA"/>
</dbReference>
<comment type="caution">
    <text evidence="1">The sequence shown here is derived from an EMBL/GenBank/DDBJ whole genome shotgun (WGS) entry which is preliminary data.</text>
</comment>
<reference evidence="1 2" key="1">
    <citation type="journal article" date="2015" name="Nature">
        <title>rRNA introns, odd ribosomes, and small enigmatic genomes across a large radiation of phyla.</title>
        <authorList>
            <person name="Brown C.T."/>
            <person name="Hug L.A."/>
            <person name="Thomas B.C."/>
            <person name="Sharon I."/>
            <person name="Castelle C.J."/>
            <person name="Singh A."/>
            <person name="Wilkins M.J."/>
            <person name="Williams K.H."/>
            <person name="Banfield J.F."/>
        </authorList>
    </citation>
    <scope>NUCLEOTIDE SEQUENCE [LARGE SCALE GENOMIC DNA]</scope>
</reference>
<accession>A0A0G0ASJ7</accession>
<evidence type="ECO:0000313" key="2">
    <source>
        <dbReference type="Proteomes" id="UP000034934"/>
    </source>
</evidence>
<dbReference type="Proteomes" id="UP000034934">
    <property type="component" value="Unassembled WGS sequence"/>
</dbReference>
<gene>
    <name evidence="1" type="ORF">UR19_C0010G0007</name>
</gene>
<name>A0A0G0ASJ7_9BACT</name>
<proteinExistence type="predicted"/>
<evidence type="ECO:0000313" key="1">
    <source>
        <dbReference type="EMBL" id="KKP29675.1"/>
    </source>
</evidence>
<sequence length="222" mass="25057">MAENIRASTQEHLDIYTIKNHLVFLKDGSVALVLRTTAINFNLLSEEEQDATIYAYAGLLNSLSFSIQILIRSQRKNISDYLDLLDSRIQLTPSQKIKEQLLTYRQFVKSLVKENRVLEKKFYVIVPFTALELGVTAATFNPVAKAPQKPPFDLDYIEEKAAMALYPRRDHIIRQFARIGLRAQQLTTPELVNLFYSIYNQSSAATATSAQTKAIGGGVNNK</sequence>